<proteinExistence type="inferred from homology"/>
<dbReference type="Gene3D" id="3.30.2350.10">
    <property type="entry name" value="Pseudouridine synthase"/>
    <property type="match status" value="1"/>
</dbReference>
<comment type="similarity">
    <text evidence="1">Belongs to the pseudouridine synthase RluA family.</text>
</comment>
<dbReference type="PANTHER" id="PTHR21600:SF44">
    <property type="entry name" value="RIBOSOMAL LARGE SUBUNIT PSEUDOURIDINE SYNTHASE D"/>
    <property type="match status" value="1"/>
</dbReference>
<evidence type="ECO:0000259" key="3">
    <source>
        <dbReference type="Pfam" id="PF00849"/>
    </source>
</evidence>
<dbReference type="PROSITE" id="PS01129">
    <property type="entry name" value="PSI_RLU"/>
    <property type="match status" value="1"/>
</dbReference>
<comment type="caution">
    <text evidence="4">The sequence shown here is derived from an EMBL/GenBank/DDBJ whole genome shotgun (WGS) entry which is preliminary data.</text>
</comment>
<protein>
    <submittedName>
        <fullName evidence="4">RNA pseudouridine synthase</fullName>
    </submittedName>
</protein>
<accession>A0ABS5IBG2</accession>
<dbReference type="InterPro" id="IPR006224">
    <property type="entry name" value="PsdUridine_synth_RluA-like_CS"/>
</dbReference>
<evidence type="ECO:0000256" key="2">
    <source>
        <dbReference type="ARBA" id="ARBA00023235"/>
    </source>
</evidence>
<dbReference type="SUPFAM" id="SSF55120">
    <property type="entry name" value="Pseudouridine synthase"/>
    <property type="match status" value="1"/>
</dbReference>
<evidence type="ECO:0000313" key="5">
    <source>
        <dbReference type="Proteomes" id="UP000680714"/>
    </source>
</evidence>
<dbReference type="InterPro" id="IPR050188">
    <property type="entry name" value="RluA_PseudoU_synthase"/>
</dbReference>
<keyword evidence="2" id="KW-0413">Isomerase</keyword>
<dbReference type="Pfam" id="PF00849">
    <property type="entry name" value="PseudoU_synth_2"/>
    <property type="match status" value="1"/>
</dbReference>
<dbReference type="InterPro" id="IPR006145">
    <property type="entry name" value="PsdUridine_synth_RsuA/RluA"/>
</dbReference>
<evidence type="ECO:0000256" key="1">
    <source>
        <dbReference type="ARBA" id="ARBA00010876"/>
    </source>
</evidence>
<dbReference type="InterPro" id="IPR020103">
    <property type="entry name" value="PsdUridine_synth_cat_dom_sf"/>
</dbReference>
<dbReference type="CDD" id="cd02869">
    <property type="entry name" value="PseudoU_synth_RluA_like"/>
    <property type="match status" value="1"/>
</dbReference>
<organism evidence="4 5">
    <name type="scientific">Magnetospirillum sulfuroxidans</name>
    <dbReference type="NCBI Taxonomy" id="611300"/>
    <lineage>
        <taxon>Bacteria</taxon>
        <taxon>Pseudomonadati</taxon>
        <taxon>Pseudomonadota</taxon>
        <taxon>Alphaproteobacteria</taxon>
        <taxon>Rhodospirillales</taxon>
        <taxon>Rhodospirillaceae</taxon>
        <taxon>Magnetospirillum</taxon>
    </lineage>
</organism>
<keyword evidence="5" id="KW-1185">Reference proteome</keyword>
<reference evidence="4 5" key="1">
    <citation type="submission" date="2021-04" db="EMBL/GenBank/DDBJ databases">
        <title>Magnetospirillum sulfuroxidans sp. nov., a facultative chemolithoautotrophic sulfur-oxidizing alphaproteobacterium isolated from freshwater sediment and proposals for Paramagetospirillum gen. nov., and Magnetospirillaceae fam. nov.</title>
        <authorList>
            <person name="Koziaeva V."/>
            <person name="Geelhoed J.S."/>
            <person name="Sorokin D.Y."/>
            <person name="Grouzdev D.S."/>
        </authorList>
    </citation>
    <scope>NUCLEOTIDE SEQUENCE [LARGE SCALE GENOMIC DNA]</scope>
    <source>
        <strain evidence="4 5">J10</strain>
    </source>
</reference>
<dbReference type="Proteomes" id="UP000680714">
    <property type="component" value="Unassembled WGS sequence"/>
</dbReference>
<sequence length="230" mass="25541">MTPEELLARVLYRDAMVLILDKPAGLAVHAGARDGSHHLMDLLEPLRFGLPRNPELAHRLDRDTSGCLVLGRHRKALARLGEIFAEGSAEKTYWAVVVGKPPTETGLIDKRLKKLERRHGWRMVVDDKGQEAQTEYRVLGSNGRLSWIEAKPKTGRTHQIRVHLAAIGCPIVGDSTYGRGTADLVSPHLHLHARSIRLPFNPKKPAIIATAPVPPHMVETLRQCGWTSPE</sequence>
<dbReference type="EMBL" id="JAGTUF010000002">
    <property type="protein sequence ID" value="MBR9971043.1"/>
    <property type="molecule type" value="Genomic_DNA"/>
</dbReference>
<gene>
    <name evidence="4" type="ORF">KEC16_04880</name>
</gene>
<evidence type="ECO:0000313" key="4">
    <source>
        <dbReference type="EMBL" id="MBR9971043.1"/>
    </source>
</evidence>
<dbReference type="PANTHER" id="PTHR21600">
    <property type="entry name" value="MITOCHONDRIAL RNA PSEUDOURIDINE SYNTHASE"/>
    <property type="match status" value="1"/>
</dbReference>
<feature type="domain" description="Pseudouridine synthase RsuA/RluA-like" evidence="3">
    <location>
        <begin position="17"/>
        <end position="166"/>
    </location>
</feature>
<name>A0ABS5IBG2_9PROT</name>